<dbReference type="GO" id="GO:0004601">
    <property type="term" value="F:peroxidase activity"/>
    <property type="evidence" value="ECO:0007669"/>
    <property type="project" value="UniProtKB-KW"/>
</dbReference>
<sequence length="195" mass="20957">MRRLAFPLALLLALLPAAAAAQKAVPPELIYQPGQLKPVDSVLAVKVGDKAPDFDLPATDGSRARLADYLGKKNLVISFVPAAWTPVCSGQWPGYNLAKEIFEKHDAALLGVTCDNLPSLNAWIVEMGGVWFKAASDFWPHGGLSARLGVLRPEGVSERALFVIDKAGVIRFIDVHDINARPDLGQLAKALADLK</sequence>
<dbReference type="PANTHER" id="PTHR43110:SF1">
    <property type="entry name" value="THIOL PEROXIDASE"/>
    <property type="match status" value="1"/>
</dbReference>
<organism evidence="4 5">
    <name type="scientific">Fundidesulfovibrio magnetotacticus</name>
    <dbReference type="NCBI Taxonomy" id="2730080"/>
    <lineage>
        <taxon>Bacteria</taxon>
        <taxon>Pseudomonadati</taxon>
        <taxon>Thermodesulfobacteriota</taxon>
        <taxon>Desulfovibrionia</taxon>
        <taxon>Desulfovibrionales</taxon>
        <taxon>Desulfovibrionaceae</taxon>
        <taxon>Fundidesulfovibrio</taxon>
    </lineage>
</organism>
<gene>
    <name evidence="4" type="ORF">NNJEOMEG_01311</name>
</gene>
<dbReference type="AlphaFoldDB" id="A0A6V8LT34"/>
<feature type="chain" id="PRO_5028865011" evidence="2">
    <location>
        <begin position="20"/>
        <end position="195"/>
    </location>
</feature>
<dbReference type="PROSITE" id="PS51352">
    <property type="entry name" value="THIOREDOXIN_2"/>
    <property type="match status" value="1"/>
</dbReference>
<reference evidence="4 5" key="2">
    <citation type="submission" date="2020-05" db="EMBL/GenBank/DDBJ databases">
        <title>Draft genome sequence of Desulfovibrio sp. strainFSS-1.</title>
        <authorList>
            <person name="Shimoshige H."/>
            <person name="Kobayashi H."/>
            <person name="Maekawa T."/>
        </authorList>
    </citation>
    <scope>NUCLEOTIDE SEQUENCE [LARGE SCALE GENOMIC DNA]</scope>
    <source>
        <strain evidence="4 5">SIID29052-01</strain>
    </source>
</reference>
<dbReference type="Proteomes" id="UP000494245">
    <property type="component" value="Unassembled WGS sequence"/>
</dbReference>
<dbReference type="Pfam" id="PF00578">
    <property type="entry name" value="AhpC-TSA"/>
    <property type="match status" value="1"/>
</dbReference>
<reference evidence="4 5" key="1">
    <citation type="submission" date="2020-04" db="EMBL/GenBank/DDBJ databases">
        <authorList>
            <consortium name="Desulfovibrio sp. FSS-1 genome sequencing consortium"/>
            <person name="Shimoshige H."/>
            <person name="Kobayashi H."/>
            <person name="Maekawa T."/>
        </authorList>
    </citation>
    <scope>NUCLEOTIDE SEQUENCE [LARGE SCALE GENOMIC DNA]</scope>
    <source>
        <strain evidence="4 5">SIID29052-01</strain>
    </source>
</reference>
<keyword evidence="4" id="KW-0575">Peroxidase</keyword>
<dbReference type="PANTHER" id="PTHR43110">
    <property type="entry name" value="THIOL PEROXIDASE"/>
    <property type="match status" value="1"/>
</dbReference>
<dbReference type="RefSeq" id="WP_173082536.1">
    <property type="nucleotide sequence ID" value="NZ_BLTE01000004.1"/>
</dbReference>
<evidence type="ECO:0000256" key="2">
    <source>
        <dbReference type="SAM" id="SignalP"/>
    </source>
</evidence>
<feature type="domain" description="Thioredoxin" evidence="3">
    <location>
        <begin position="45"/>
        <end position="195"/>
    </location>
</feature>
<accession>A0A6V8LT34</accession>
<evidence type="ECO:0000313" key="5">
    <source>
        <dbReference type="Proteomes" id="UP000494245"/>
    </source>
</evidence>
<dbReference type="InterPro" id="IPR000866">
    <property type="entry name" value="AhpC/TSA"/>
</dbReference>
<dbReference type="InterPro" id="IPR036249">
    <property type="entry name" value="Thioredoxin-like_sf"/>
</dbReference>
<evidence type="ECO:0000256" key="1">
    <source>
        <dbReference type="ARBA" id="ARBA00023284"/>
    </source>
</evidence>
<keyword evidence="2" id="KW-0732">Signal</keyword>
<dbReference type="EC" id="1.11.1.15" evidence="4"/>
<dbReference type="InterPro" id="IPR050455">
    <property type="entry name" value="Tpx_Peroxidase_subfamily"/>
</dbReference>
<evidence type="ECO:0000259" key="3">
    <source>
        <dbReference type="PROSITE" id="PS51352"/>
    </source>
</evidence>
<evidence type="ECO:0000313" key="4">
    <source>
        <dbReference type="EMBL" id="GFK93478.1"/>
    </source>
</evidence>
<dbReference type="InterPro" id="IPR013766">
    <property type="entry name" value="Thioredoxin_domain"/>
</dbReference>
<dbReference type="Gene3D" id="3.40.30.10">
    <property type="entry name" value="Glutaredoxin"/>
    <property type="match status" value="1"/>
</dbReference>
<name>A0A6V8LT34_9BACT</name>
<dbReference type="EMBL" id="BLTE01000004">
    <property type="protein sequence ID" value="GFK93478.1"/>
    <property type="molecule type" value="Genomic_DNA"/>
</dbReference>
<protein>
    <submittedName>
        <fullName evidence="4">Peroxiredoxin</fullName>
        <ecNumber evidence="4">1.11.1.15</ecNumber>
    </submittedName>
</protein>
<keyword evidence="4" id="KW-0560">Oxidoreductase</keyword>
<keyword evidence="1" id="KW-0676">Redox-active center</keyword>
<proteinExistence type="predicted"/>
<feature type="signal peptide" evidence="2">
    <location>
        <begin position="1"/>
        <end position="19"/>
    </location>
</feature>
<keyword evidence="5" id="KW-1185">Reference proteome</keyword>
<dbReference type="SUPFAM" id="SSF52833">
    <property type="entry name" value="Thioredoxin-like"/>
    <property type="match status" value="1"/>
</dbReference>
<comment type="caution">
    <text evidence="4">The sequence shown here is derived from an EMBL/GenBank/DDBJ whole genome shotgun (WGS) entry which is preliminary data.</text>
</comment>